<comment type="caution">
    <text evidence="2">The sequence shown here is derived from an EMBL/GenBank/DDBJ whole genome shotgun (WGS) entry which is preliminary data.</text>
</comment>
<dbReference type="PANTHER" id="PTHR13318:SF247">
    <property type="entry name" value="GH16156P"/>
    <property type="match status" value="1"/>
</dbReference>
<dbReference type="InterPro" id="IPR006553">
    <property type="entry name" value="Leu-rich_rpt_Cys-con_subtyp"/>
</dbReference>
<dbReference type="Pfam" id="PF25372">
    <property type="entry name" value="DUF7885"/>
    <property type="match status" value="1"/>
</dbReference>
<dbReference type="PANTHER" id="PTHR13318">
    <property type="entry name" value="PARTNER OF PAIRED, ISOFORM B-RELATED"/>
    <property type="match status" value="1"/>
</dbReference>
<sequence>MAHCPILGLGELTKELICCLPVDDVFRLSFASAACGGLCRVALRSLRLQAFGPAAAEALLRLVALQITDRGASIVEIDAAFCRSITNETLKALPVLPALEVLNLDGCQDVDDEGLIAVAQRCRSLRSFSIYWNVKATDEGIGKVLRAQPCGNLQELCFSGCKLLTDATVQRVVGRASNLQRLDLTRCPRVSEMGITLICETLPELRVLRLYAMSQLSAESFLSLQKLPLLEELDLCGCRAEDAAVEAFLAAAEPGALKILNLTWCPALTDASMLAVAKHCTRLTWLSFFGNLNITATAVEALAAAPCGATLRALDLRGLSQAAPYGDGKSAVRRHCLESCVKLSGRFSRRSWRQSCITKSVVVKSVHAAAVLLRLVGSHAEQKDEHCNGNNTCWWEAKGETPS</sequence>
<dbReference type="InterPro" id="IPR057207">
    <property type="entry name" value="FBXL15_LRR"/>
</dbReference>
<dbReference type="InterPro" id="IPR032675">
    <property type="entry name" value="LRR_dom_sf"/>
</dbReference>
<dbReference type="SMART" id="SM00367">
    <property type="entry name" value="LRR_CC"/>
    <property type="match status" value="7"/>
</dbReference>
<evidence type="ECO:0000313" key="3">
    <source>
        <dbReference type="Proteomes" id="UP000186817"/>
    </source>
</evidence>
<organism evidence="2 3">
    <name type="scientific">Symbiodinium microadriaticum</name>
    <name type="common">Dinoflagellate</name>
    <name type="synonym">Zooxanthella microadriatica</name>
    <dbReference type="NCBI Taxonomy" id="2951"/>
    <lineage>
        <taxon>Eukaryota</taxon>
        <taxon>Sar</taxon>
        <taxon>Alveolata</taxon>
        <taxon>Dinophyceae</taxon>
        <taxon>Suessiales</taxon>
        <taxon>Symbiodiniaceae</taxon>
        <taxon>Symbiodinium</taxon>
    </lineage>
</organism>
<accession>A0A1Q9EJK2</accession>
<gene>
    <name evidence="2" type="ORF">AK812_SmicGene9014</name>
</gene>
<dbReference type="GO" id="GO:0019005">
    <property type="term" value="C:SCF ubiquitin ligase complex"/>
    <property type="evidence" value="ECO:0007669"/>
    <property type="project" value="TreeGrafter"/>
</dbReference>
<dbReference type="OrthoDB" id="550575at2759"/>
<evidence type="ECO:0000259" key="1">
    <source>
        <dbReference type="Pfam" id="PF25372"/>
    </source>
</evidence>
<name>A0A1Q9EJK2_SYMMI</name>
<dbReference type="Proteomes" id="UP000186817">
    <property type="component" value="Unassembled WGS sequence"/>
</dbReference>
<feature type="domain" description="F-box/LRR-repeat protein 15-like leucin rich repeat" evidence="1">
    <location>
        <begin position="48"/>
        <end position="209"/>
    </location>
</feature>
<dbReference type="GO" id="GO:0031146">
    <property type="term" value="P:SCF-dependent proteasomal ubiquitin-dependent protein catabolic process"/>
    <property type="evidence" value="ECO:0007669"/>
    <property type="project" value="TreeGrafter"/>
</dbReference>
<dbReference type="EMBL" id="LSRX01000136">
    <property type="protein sequence ID" value="OLQ07548.1"/>
    <property type="molecule type" value="Genomic_DNA"/>
</dbReference>
<proteinExistence type="predicted"/>
<evidence type="ECO:0000313" key="2">
    <source>
        <dbReference type="EMBL" id="OLQ07548.1"/>
    </source>
</evidence>
<dbReference type="Gene3D" id="3.80.10.10">
    <property type="entry name" value="Ribonuclease Inhibitor"/>
    <property type="match status" value="3"/>
</dbReference>
<reference evidence="2 3" key="1">
    <citation type="submission" date="2016-02" db="EMBL/GenBank/DDBJ databases">
        <title>Genome analysis of coral dinoflagellate symbionts highlights evolutionary adaptations to a symbiotic lifestyle.</title>
        <authorList>
            <person name="Aranda M."/>
            <person name="Li Y."/>
            <person name="Liew Y.J."/>
            <person name="Baumgarten S."/>
            <person name="Simakov O."/>
            <person name="Wilson M."/>
            <person name="Piel J."/>
            <person name="Ashoor H."/>
            <person name="Bougouffa S."/>
            <person name="Bajic V.B."/>
            <person name="Ryu T."/>
            <person name="Ravasi T."/>
            <person name="Bayer T."/>
            <person name="Micklem G."/>
            <person name="Kim H."/>
            <person name="Bhak J."/>
            <person name="Lajeunesse T.C."/>
            <person name="Voolstra C.R."/>
        </authorList>
    </citation>
    <scope>NUCLEOTIDE SEQUENCE [LARGE SCALE GENOMIC DNA]</scope>
    <source>
        <strain evidence="2 3">CCMP2467</strain>
    </source>
</reference>
<dbReference type="SUPFAM" id="SSF52047">
    <property type="entry name" value="RNI-like"/>
    <property type="match status" value="1"/>
</dbReference>
<dbReference type="AlphaFoldDB" id="A0A1Q9EJK2"/>
<keyword evidence="3" id="KW-1185">Reference proteome</keyword>
<protein>
    <submittedName>
        <fullName evidence="2">F-box protein</fullName>
    </submittedName>
</protein>
<dbReference type="OMA" id="EFCHEIT"/>